<dbReference type="EMBL" id="FWEV01000023">
    <property type="protein sequence ID" value="SLM27875.1"/>
    <property type="molecule type" value="Genomic_DNA"/>
</dbReference>
<proteinExistence type="inferred from homology"/>
<keyword evidence="1" id="KW-0597">Phosphoprotein</keyword>
<dbReference type="GO" id="GO:0000166">
    <property type="term" value="F:nucleotide binding"/>
    <property type="evidence" value="ECO:0007669"/>
    <property type="project" value="UniProtKB-KW"/>
</dbReference>
<comment type="similarity">
    <text evidence="6">Belongs to the HepT RNase toxin family.</text>
</comment>
<keyword evidence="2" id="KW-1277">Toxin-antitoxin system</keyword>
<dbReference type="Proteomes" id="UP000191931">
    <property type="component" value="Unassembled WGS sequence"/>
</dbReference>
<keyword evidence="5" id="KW-0378">Hydrolase</keyword>
<gene>
    <name evidence="7" type="ORF">MTBBW1_1190003</name>
</gene>
<evidence type="ECO:0000256" key="5">
    <source>
        <dbReference type="ARBA" id="ARBA00022801"/>
    </source>
</evidence>
<dbReference type="InterPro" id="IPR037038">
    <property type="entry name" value="HepT-like_sf"/>
</dbReference>
<evidence type="ECO:0000313" key="7">
    <source>
        <dbReference type="EMBL" id="SLM27875.1"/>
    </source>
</evidence>
<evidence type="ECO:0000256" key="4">
    <source>
        <dbReference type="ARBA" id="ARBA00022741"/>
    </source>
</evidence>
<keyword evidence="4" id="KW-0547">Nucleotide-binding</keyword>
<dbReference type="AlphaFoldDB" id="A0A1W1H661"/>
<dbReference type="Gene3D" id="1.20.120.580">
    <property type="entry name" value="bsu32300-like"/>
    <property type="match status" value="1"/>
</dbReference>
<evidence type="ECO:0000313" key="8">
    <source>
        <dbReference type="Proteomes" id="UP000191931"/>
    </source>
</evidence>
<dbReference type="GO" id="GO:0110001">
    <property type="term" value="C:toxin-antitoxin complex"/>
    <property type="evidence" value="ECO:0007669"/>
    <property type="project" value="InterPro"/>
</dbReference>
<dbReference type="InterPro" id="IPR008201">
    <property type="entry name" value="HepT-like"/>
</dbReference>
<dbReference type="STRING" id="1246637.MTBBW1_1190003"/>
<evidence type="ECO:0000256" key="3">
    <source>
        <dbReference type="ARBA" id="ARBA00022722"/>
    </source>
</evidence>
<dbReference type="OrthoDB" id="9802833at2"/>
<dbReference type="PANTHER" id="PTHR34139:SF1">
    <property type="entry name" value="RNASE MJ1380-RELATED"/>
    <property type="match status" value="1"/>
</dbReference>
<dbReference type="PANTHER" id="PTHR34139">
    <property type="entry name" value="UPF0331 PROTEIN MJ0127"/>
    <property type="match status" value="1"/>
</dbReference>
<sequence length="127" mass="14981">MYDKDILNLKSALNALNKIINYFSGYDNADGFYHNQRDFNASMMNFIVIGEMVSRLSDGTVDKYKNVDWYKIRGFRNIIAHNYFGIDAEEVWDIIQNHLPELQIELQKMITSKECVSEESSELDRWR</sequence>
<evidence type="ECO:0000256" key="6">
    <source>
        <dbReference type="ARBA" id="ARBA00024207"/>
    </source>
</evidence>
<reference evidence="7 8" key="1">
    <citation type="submission" date="2017-03" db="EMBL/GenBank/DDBJ databases">
        <authorList>
            <person name="Afonso C.L."/>
            <person name="Miller P.J."/>
            <person name="Scott M.A."/>
            <person name="Spackman E."/>
            <person name="Goraichik I."/>
            <person name="Dimitrov K.M."/>
            <person name="Suarez D.L."/>
            <person name="Swayne D.E."/>
        </authorList>
    </citation>
    <scope>NUCLEOTIDE SEQUENCE [LARGE SCALE GENOMIC DNA]</scope>
    <source>
        <strain evidence="7">PRJEB14757</strain>
    </source>
</reference>
<dbReference type="GO" id="GO:0004540">
    <property type="term" value="F:RNA nuclease activity"/>
    <property type="evidence" value="ECO:0007669"/>
    <property type="project" value="InterPro"/>
</dbReference>
<dbReference type="InterPro" id="IPR051813">
    <property type="entry name" value="HepT_RNase_toxin"/>
</dbReference>
<evidence type="ECO:0008006" key="9">
    <source>
        <dbReference type="Google" id="ProtNLM"/>
    </source>
</evidence>
<dbReference type="Pfam" id="PF01934">
    <property type="entry name" value="HepT-like"/>
    <property type="match status" value="1"/>
</dbReference>
<keyword evidence="8" id="KW-1185">Reference proteome</keyword>
<evidence type="ECO:0000256" key="2">
    <source>
        <dbReference type="ARBA" id="ARBA00022649"/>
    </source>
</evidence>
<dbReference type="GO" id="GO:0016787">
    <property type="term" value="F:hydrolase activity"/>
    <property type="evidence" value="ECO:0007669"/>
    <property type="project" value="UniProtKB-KW"/>
</dbReference>
<name>A0A1W1H661_9BACT</name>
<keyword evidence="3" id="KW-0540">Nuclease</keyword>
<accession>A0A1W1H661</accession>
<organism evidence="7 8">
    <name type="scientific">Desulfamplus magnetovallimortis</name>
    <dbReference type="NCBI Taxonomy" id="1246637"/>
    <lineage>
        <taxon>Bacteria</taxon>
        <taxon>Pseudomonadati</taxon>
        <taxon>Thermodesulfobacteriota</taxon>
        <taxon>Desulfobacteria</taxon>
        <taxon>Desulfobacterales</taxon>
        <taxon>Desulfobacteraceae</taxon>
        <taxon>Desulfamplus</taxon>
    </lineage>
</organism>
<evidence type="ECO:0000256" key="1">
    <source>
        <dbReference type="ARBA" id="ARBA00022553"/>
    </source>
</evidence>
<protein>
    <recommendedName>
        <fullName evidence="9">DUF86 domain-containing protein</fullName>
    </recommendedName>
</protein>